<feature type="region of interest" description="Disordered" evidence="1">
    <location>
        <begin position="31"/>
        <end position="73"/>
    </location>
</feature>
<dbReference type="EMBL" id="BPLR01015202">
    <property type="protein sequence ID" value="GIY74319.1"/>
    <property type="molecule type" value="Genomic_DNA"/>
</dbReference>
<gene>
    <name evidence="2" type="ORF">CEXT_173281</name>
</gene>
<proteinExistence type="predicted"/>
<dbReference type="Proteomes" id="UP001054945">
    <property type="component" value="Unassembled WGS sequence"/>
</dbReference>
<dbReference type="AlphaFoldDB" id="A0AAV4VWI2"/>
<evidence type="ECO:0000313" key="3">
    <source>
        <dbReference type="Proteomes" id="UP001054945"/>
    </source>
</evidence>
<name>A0AAV4VWI2_CAEEX</name>
<keyword evidence="3" id="KW-1185">Reference proteome</keyword>
<reference evidence="2 3" key="1">
    <citation type="submission" date="2021-06" db="EMBL/GenBank/DDBJ databases">
        <title>Caerostris extrusa draft genome.</title>
        <authorList>
            <person name="Kono N."/>
            <person name="Arakawa K."/>
        </authorList>
    </citation>
    <scope>NUCLEOTIDE SEQUENCE [LARGE SCALE GENOMIC DNA]</scope>
</reference>
<organism evidence="2 3">
    <name type="scientific">Caerostris extrusa</name>
    <name type="common">Bark spider</name>
    <name type="synonym">Caerostris bankana</name>
    <dbReference type="NCBI Taxonomy" id="172846"/>
    <lineage>
        <taxon>Eukaryota</taxon>
        <taxon>Metazoa</taxon>
        <taxon>Ecdysozoa</taxon>
        <taxon>Arthropoda</taxon>
        <taxon>Chelicerata</taxon>
        <taxon>Arachnida</taxon>
        <taxon>Araneae</taxon>
        <taxon>Araneomorphae</taxon>
        <taxon>Entelegynae</taxon>
        <taxon>Araneoidea</taxon>
        <taxon>Araneidae</taxon>
        <taxon>Caerostris</taxon>
    </lineage>
</organism>
<feature type="compositionally biased region" description="Polar residues" evidence="1">
    <location>
        <begin position="56"/>
        <end position="73"/>
    </location>
</feature>
<accession>A0AAV4VWI2</accession>
<protein>
    <recommendedName>
        <fullName evidence="4">Secreted protein</fullName>
    </recommendedName>
</protein>
<sequence>MLRAISPHPPMLRCLHVIRICFTVAGHTIFKKKKKGKGEDEQEERGKPDARRRSRSNATHSRVTNEVDTPPQHTQFCSLLSHEDGCGMGSVIE</sequence>
<evidence type="ECO:0000313" key="2">
    <source>
        <dbReference type="EMBL" id="GIY74319.1"/>
    </source>
</evidence>
<comment type="caution">
    <text evidence="2">The sequence shown here is derived from an EMBL/GenBank/DDBJ whole genome shotgun (WGS) entry which is preliminary data.</text>
</comment>
<evidence type="ECO:0000256" key="1">
    <source>
        <dbReference type="SAM" id="MobiDB-lite"/>
    </source>
</evidence>
<evidence type="ECO:0008006" key="4">
    <source>
        <dbReference type="Google" id="ProtNLM"/>
    </source>
</evidence>